<evidence type="ECO:0000313" key="5">
    <source>
        <dbReference type="Proteomes" id="UP000030300"/>
    </source>
</evidence>
<keyword evidence="2" id="KW-0732">Signal</keyword>
<dbReference type="Proteomes" id="UP000030300">
    <property type="component" value="Chromosome"/>
</dbReference>
<feature type="chain" id="PRO_5010414008" description="DUF4232 domain-containing protein" evidence="2">
    <location>
        <begin position="24"/>
        <end position="208"/>
    </location>
</feature>
<dbReference type="KEGG" id="psim:KR76_14930"/>
<feature type="domain" description="DUF4232" evidence="3">
    <location>
        <begin position="69"/>
        <end position="201"/>
    </location>
</feature>
<evidence type="ECO:0000256" key="2">
    <source>
        <dbReference type="SAM" id="SignalP"/>
    </source>
</evidence>
<dbReference type="InterPro" id="IPR025326">
    <property type="entry name" value="DUF4232"/>
</dbReference>
<dbReference type="Pfam" id="PF14016">
    <property type="entry name" value="DUF4232"/>
    <property type="match status" value="1"/>
</dbReference>
<dbReference type="EMBL" id="CP009896">
    <property type="protein sequence ID" value="AJR18456.1"/>
    <property type="molecule type" value="Genomic_DNA"/>
</dbReference>
<feature type="compositionally biased region" description="Low complexity" evidence="1">
    <location>
        <begin position="33"/>
        <end position="52"/>
    </location>
</feature>
<dbReference type="PROSITE" id="PS51257">
    <property type="entry name" value="PROKAR_LIPOPROTEIN"/>
    <property type="match status" value="1"/>
</dbReference>
<organism evidence="4 5">
    <name type="scientific">Nocardioides simplex</name>
    <name type="common">Arthrobacter simplex</name>
    <dbReference type="NCBI Taxonomy" id="2045"/>
    <lineage>
        <taxon>Bacteria</taxon>
        <taxon>Bacillati</taxon>
        <taxon>Actinomycetota</taxon>
        <taxon>Actinomycetes</taxon>
        <taxon>Propionibacteriales</taxon>
        <taxon>Nocardioidaceae</taxon>
        <taxon>Pimelobacter</taxon>
    </lineage>
</organism>
<evidence type="ECO:0000259" key="3">
    <source>
        <dbReference type="Pfam" id="PF14016"/>
    </source>
</evidence>
<accession>A0A0C5XH56</accession>
<name>A0A0C5XH56_NOCSI</name>
<feature type="region of interest" description="Disordered" evidence="1">
    <location>
        <begin position="28"/>
        <end position="64"/>
    </location>
</feature>
<evidence type="ECO:0000256" key="1">
    <source>
        <dbReference type="SAM" id="MobiDB-lite"/>
    </source>
</evidence>
<reference evidence="4 5" key="1">
    <citation type="journal article" date="2015" name="Genome Announc.">
        <title>Complete Genome Sequence of Steroid-Transforming Nocardioides simplex VKM Ac-2033D.</title>
        <authorList>
            <person name="Shtratnikova V.Y."/>
            <person name="Schelkunov M.I."/>
            <person name="Pekov Y.A."/>
            <person name="Fokina V.V."/>
            <person name="Logacheva M.D."/>
            <person name="Sokolov S.L."/>
            <person name="Bragin E.Y."/>
            <person name="Ashapkin V.V."/>
            <person name="Donova M.V."/>
        </authorList>
    </citation>
    <scope>NUCLEOTIDE SEQUENCE [LARGE SCALE GENOMIC DNA]</scope>
    <source>
        <strain evidence="4 5">VKM Ac-2033D</strain>
    </source>
</reference>
<dbReference type="GeneID" id="96610151"/>
<gene>
    <name evidence="4" type="ORF">KR76_14930</name>
</gene>
<feature type="signal peptide" evidence="2">
    <location>
        <begin position="1"/>
        <end position="23"/>
    </location>
</feature>
<dbReference type="STRING" id="2045.KR76_14930"/>
<dbReference type="HOGENOM" id="CLU_079632_3_0_11"/>
<evidence type="ECO:0000313" key="4">
    <source>
        <dbReference type="EMBL" id="AJR18456.1"/>
    </source>
</evidence>
<keyword evidence="5" id="KW-1185">Reference proteome</keyword>
<dbReference type="AlphaFoldDB" id="A0A0C5XH56"/>
<protein>
    <recommendedName>
        <fullName evidence="3">DUF4232 domain-containing protein</fullName>
    </recommendedName>
</protein>
<dbReference type="RefSeq" id="WP_052138703.1">
    <property type="nucleotide sequence ID" value="NZ_BJMC01000009.1"/>
</dbReference>
<proteinExistence type="predicted"/>
<dbReference type="OrthoDB" id="3268346at2"/>
<sequence length="208" mass="20822">MRSTHRLALLAGLTFALALAVSACGTDDGGDATPQPGTSSTGSGTPGSGTSSERMSAGASESAAGPQACTAAQLSLLVRPAKGGGAAGSQYTEIVLTNSSDSPCTTGGFGGVSYVGSGDGSQIGAPARRVDADHVLTLTLEPGEAAVQVLRETRAENYSRADCDPVAVDGLRVYPPNETHSLYAAHPTTGCASRSIELLEVEPYHAAA</sequence>